<dbReference type="CDD" id="cd07989">
    <property type="entry name" value="LPLAT_AGPAT-like"/>
    <property type="match status" value="1"/>
</dbReference>
<protein>
    <recommendedName>
        <fullName evidence="3">Phospholipid/glycerol acyltransferase domain-containing protein</fullName>
    </recommendedName>
</protein>
<accession>A0A1D9MJK1</accession>
<evidence type="ECO:0000256" key="1">
    <source>
        <dbReference type="ARBA" id="ARBA00022679"/>
    </source>
</evidence>
<dbReference type="GO" id="GO:0003841">
    <property type="term" value="F:1-acylglycerol-3-phosphate O-acyltransferase activity"/>
    <property type="evidence" value="ECO:0007669"/>
    <property type="project" value="TreeGrafter"/>
</dbReference>
<evidence type="ECO:0000313" key="4">
    <source>
        <dbReference type="EMBL" id="AOZ72388.1"/>
    </source>
</evidence>
<dbReference type="SMART" id="SM00563">
    <property type="entry name" value="PlsC"/>
    <property type="match status" value="1"/>
</dbReference>
<dbReference type="GO" id="GO:0006654">
    <property type="term" value="P:phosphatidic acid biosynthetic process"/>
    <property type="evidence" value="ECO:0007669"/>
    <property type="project" value="TreeGrafter"/>
</dbReference>
<dbReference type="PANTHER" id="PTHR10434:SF55">
    <property type="entry name" value="POSSIBLE ACYLTRANSFERASE"/>
    <property type="match status" value="1"/>
</dbReference>
<dbReference type="GO" id="GO:0005886">
    <property type="term" value="C:plasma membrane"/>
    <property type="evidence" value="ECO:0007669"/>
    <property type="project" value="TreeGrafter"/>
</dbReference>
<proteinExistence type="predicted"/>
<dbReference type="STRING" id="1912795.BK816_02995"/>
<dbReference type="PANTHER" id="PTHR10434">
    <property type="entry name" value="1-ACYL-SN-GLYCEROL-3-PHOSPHATE ACYLTRANSFERASE"/>
    <property type="match status" value="1"/>
</dbReference>
<sequence>MRKFSPFYYFAKTVASWAVHGVTRTNWEGLENLPKNGGYVVAANHVTEFDALTLMHPLVDNEIPVRVMAKASLFKVPVLGWIMRQAGQVPVYRGTSHAQDALVAAKEALAGGEVIAIFPEGTLTRDPECWPMTPKTGVGRLALAGPEPVIPCAQWGGHQVLGRYSRVPHLLGRKDVTVKFGKPVFVDDLRDWDDQVAAAREAANRVIDAITALLAEVRNEVPPALRYDPKVHGELSKEALGRVWPKQAEKFKYSIKN</sequence>
<dbReference type="Proteomes" id="UP000176288">
    <property type="component" value="Chromosome"/>
</dbReference>
<reference evidence="4 5" key="1">
    <citation type="submission" date="2016-10" db="EMBL/GenBank/DDBJ databases">
        <title>Actinomyces aegypiusis sp. nov., isolated from the Aegypius monachus in Qinghai Tibet Plateau China.</title>
        <authorList>
            <person name="Wang Y."/>
        </authorList>
    </citation>
    <scope>NUCLEOTIDE SEQUENCE [LARGE SCALE GENOMIC DNA]</scope>
    <source>
        <strain evidence="4 5">VUL4_3</strain>
    </source>
</reference>
<evidence type="ECO:0000313" key="5">
    <source>
        <dbReference type="Proteomes" id="UP000176288"/>
    </source>
</evidence>
<feature type="domain" description="Phospholipid/glycerol acyltransferase" evidence="3">
    <location>
        <begin position="39"/>
        <end position="157"/>
    </location>
</feature>
<name>A0A1D9MJK1_9ACTO</name>
<gene>
    <name evidence="4" type="ORF">BK816_02995</name>
</gene>
<dbReference type="RefSeq" id="WP_071163854.1">
    <property type="nucleotide sequence ID" value="NZ_CP017812.1"/>
</dbReference>
<dbReference type="AlphaFoldDB" id="A0A1D9MJK1"/>
<dbReference type="Pfam" id="PF01553">
    <property type="entry name" value="Acyltransferase"/>
    <property type="match status" value="1"/>
</dbReference>
<keyword evidence="1" id="KW-0808">Transferase</keyword>
<dbReference type="EMBL" id="CP017812">
    <property type="protein sequence ID" value="AOZ72388.1"/>
    <property type="molecule type" value="Genomic_DNA"/>
</dbReference>
<dbReference type="InterPro" id="IPR002123">
    <property type="entry name" value="Plipid/glycerol_acylTrfase"/>
</dbReference>
<evidence type="ECO:0000259" key="3">
    <source>
        <dbReference type="SMART" id="SM00563"/>
    </source>
</evidence>
<keyword evidence="2" id="KW-0012">Acyltransferase</keyword>
<dbReference type="KEGG" id="avu:BK816_02995"/>
<dbReference type="OrthoDB" id="9806008at2"/>
<organism evidence="4 5">
    <name type="scientific">Boudabousia tangfeifanii</name>
    <dbReference type="NCBI Taxonomy" id="1912795"/>
    <lineage>
        <taxon>Bacteria</taxon>
        <taxon>Bacillati</taxon>
        <taxon>Actinomycetota</taxon>
        <taxon>Actinomycetes</taxon>
        <taxon>Actinomycetales</taxon>
        <taxon>Actinomycetaceae</taxon>
        <taxon>Boudabousia</taxon>
    </lineage>
</organism>
<keyword evidence="5" id="KW-1185">Reference proteome</keyword>
<evidence type="ECO:0000256" key="2">
    <source>
        <dbReference type="ARBA" id="ARBA00023315"/>
    </source>
</evidence>
<dbReference type="SUPFAM" id="SSF69593">
    <property type="entry name" value="Glycerol-3-phosphate (1)-acyltransferase"/>
    <property type="match status" value="1"/>
</dbReference>